<dbReference type="PANTHER" id="PTHR43374">
    <property type="entry name" value="FLAVIN PRENYLTRANSFERASE"/>
    <property type="match status" value="1"/>
</dbReference>
<accession>A0A6P2D0E9</accession>
<evidence type="ECO:0000256" key="7">
    <source>
        <dbReference type="HAMAP-Rule" id="MF_01984"/>
    </source>
</evidence>
<evidence type="ECO:0000256" key="1">
    <source>
        <dbReference type="ARBA" id="ARBA00022602"/>
    </source>
</evidence>
<dbReference type="EC" id="2.5.1.129" evidence="7"/>
<keyword evidence="2 7" id="KW-0285">Flavoprotein</keyword>
<comment type="similarity">
    <text evidence="6 7">Belongs to the UbiX/PAD1 family.</text>
</comment>
<evidence type="ECO:0000256" key="2">
    <source>
        <dbReference type="ARBA" id="ARBA00022630"/>
    </source>
</evidence>
<protein>
    <recommendedName>
        <fullName evidence="7">Flavin prenyltransferase UbiX</fullName>
        <ecNumber evidence="7">2.5.1.129</ecNumber>
    </recommendedName>
</protein>
<dbReference type="PANTHER" id="PTHR43374:SF1">
    <property type="entry name" value="FLAVIN PRENYLTRANSFERASE PAD1, MITOCHONDRIAL"/>
    <property type="match status" value="1"/>
</dbReference>
<feature type="binding site" evidence="7">
    <location>
        <position position="187"/>
    </location>
    <ligand>
        <name>dimethylallyl phosphate</name>
        <dbReference type="ChEBI" id="CHEBI:88052"/>
    </ligand>
</feature>
<feature type="binding site" evidence="7">
    <location>
        <position position="171"/>
    </location>
    <ligand>
        <name>dimethylallyl phosphate</name>
        <dbReference type="ChEBI" id="CHEBI:88052"/>
    </ligand>
</feature>
<proteinExistence type="inferred from homology"/>
<feature type="binding site" evidence="7">
    <location>
        <position position="38"/>
    </location>
    <ligand>
        <name>FMN</name>
        <dbReference type="ChEBI" id="CHEBI:58210"/>
    </ligand>
</feature>
<comment type="function">
    <text evidence="7">Flavin prenyltransferase that catalyzes the synthesis of the prenylated FMN cofactor (prenyl-FMN) for 4-hydroxy-3-polyprenylbenzoic acid decarboxylase UbiD. The prenyltransferase is metal-independent and links a dimethylallyl moiety from dimethylallyl monophosphate (DMAP) to the flavin N5 and C6 atoms of FMN.</text>
</comment>
<dbReference type="FunFam" id="3.40.50.1950:FF:000001">
    <property type="entry name" value="Flavin prenyltransferase UbiX"/>
    <property type="match status" value="1"/>
</dbReference>
<feature type="domain" description="Flavoprotein" evidence="8">
    <location>
        <begin position="6"/>
        <end position="192"/>
    </location>
</feature>
<dbReference type="KEGG" id="gms:SOIL9_29930"/>
<reference evidence="9 10" key="1">
    <citation type="submission" date="2019-05" db="EMBL/GenBank/DDBJ databases">
        <authorList>
            <consortium name="Science for Life Laboratories"/>
        </authorList>
    </citation>
    <scope>NUCLEOTIDE SEQUENCE [LARGE SCALE GENOMIC DNA]</scope>
    <source>
        <strain evidence="9">Soil9</strain>
    </source>
</reference>
<keyword evidence="4 7" id="KW-0808">Transferase</keyword>
<feature type="binding site" evidence="7">
    <location>
        <position position="141"/>
    </location>
    <ligand>
        <name>FMN</name>
        <dbReference type="ChEBI" id="CHEBI:58210"/>
    </ligand>
</feature>
<dbReference type="Proteomes" id="UP000464178">
    <property type="component" value="Chromosome"/>
</dbReference>
<keyword evidence="3 7" id="KW-0288">FMN</keyword>
<evidence type="ECO:0000256" key="3">
    <source>
        <dbReference type="ARBA" id="ARBA00022643"/>
    </source>
</evidence>
<feature type="binding site" evidence="7">
    <location>
        <begin position="106"/>
        <end position="109"/>
    </location>
    <ligand>
        <name>FMN</name>
        <dbReference type="ChEBI" id="CHEBI:58210"/>
    </ligand>
</feature>
<comment type="caution">
    <text evidence="7">Lacks conserved residue(s) required for the propagation of feature annotation.</text>
</comment>
<evidence type="ECO:0000256" key="4">
    <source>
        <dbReference type="ARBA" id="ARBA00022679"/>
    </source>
</evidence>
<dbReference type="SUPFAM" id="SSF52507">
    <property type="entry name" value="Homo-oligomeric flavin-containing Cys decarboxylases, HFCD"/>
    <property type="match status" value="1"/>
</dbReference>
<dbReference type="EMBL" id="LR593886">
    <property type="protein sequence ID" value="VTR94721.1"/>
    <property type="molecule type" value="Genomic_DNA"/>
</dbReference>
<dbReference type="GO" id="GO:0106141">
    <property type="term" value="F:flavin prenyltransferase activity"/>
    <property type="evidence" value="ECO:0007669"/>
    <property type="project" value="UniProtKB-EC"/>
</dbReference>
<gene>
    <name evidence="7" type="primary">ubiX</name>
    <name evidence="9" type="ORF">SOIL9_29930</name>
</gene>
<evidence type="ECO:0000256" key="5">
    <source>
        <dbReference type="ARBA" id="ARBA00050612"/>
    </source>
</evidence>
<evidence type="ECO:0000256" key="6">
    <source>
        <dbReference type="ARBA" id="ARBA00060793"/>
    </source>
</evidence>
<dbReference type="NCBIfam" id="TIGR00421">
    <property type="entry name" value="ubiX_pad"/>
    <property type="match status" value="1"/>
</dbReference>
<dbReference type="InterPro" id="IPR004507">
    <property type="entry name" value="UbiX-like"/>
</dbReference>
<evidence type="ECO:0000313" key="10">
    <source>
        <dbReference type="Proteomes" id="UP000464178"/>
    </source>
</evidence>
<dbReference type="RefSeq" id="WP_162669217.1">
    <property type="nucleotide sequence ID" value="NZ_LR593886.1"/>
</dbReference>
<dbReference type="HAMAP" id="MF_01984">
    <property type="entry name" value="ubiX_pad"/>
    <property type="match status" value="1"/>
</dbReference>
<comment type="catalytic activity">
    <reaction evidence="5 7">
        <text>dimethylallyl phosphate + FMNH2 = prenylated FMNH2 + phosphate</text>
        <dbReference type="Rhea" id="RHEA:37743"/>
        <dbReference type="ChEBI" id="CHEBI:43474"/>
        <dbReference type="ChEBI" id="CHEBI:57618"/>
        <dbReference type="ChEBI" id="CHEBI:87467"/>
        <dbReference type="ChEBI" id="CHEBI:88052"/>
        <dbReference type="EC" id="2.5.1.129"/>
    </reaction>
</comment>
<name>A0A6P2D0E9_9BACT</name>
<dbReference type="Gene3D" id="3.40.50.1950">
    <property type="entry name" value="Flavin prenyltransferase-like"/>
    <property type="match status" value="1"/>
</dbReference>
<feature type="binding site" evidence="7">
    <location>
        <begin position="12"/>
        <end position="14"/>
    </location>
    <ligand>
        <name>FMN</name>
        <dbReference type="ChEBI" id="CHEBI:58210"/>
    </ligand>
</feature>
<dbReference type="AlphaFoldDB" id="A0A6P2D0E9"/>
<organism evidence="9 10">
    <name type="scientific">Gemmata massiliana</name>
    <dbReference type="NCBI Taxonomy" id="1210884"/>
    <lineage>
        <taxon>Bacteria</taxon>
        <taxon>Pseudomonadati</taxon>
        <taxon>Planctomycetota</taxon>
        <taxon>Planctomycetia</taxon>
        <taxon>Gemmatales</taxon>
        <taxon>Gemmataceae</taxon>
        <taxon>Gemmata</taxon>
    </lineage>
</organism>
<sequence>MAVSDLVVAFTGASGSPYGLRLVEVLLRAGRNVHLTISPAAVEVLDAEAGSTVRLNTDEFDAAILLGSRADGLDLTRLHYHHFRDFRAGIASGSFLTGGMVICPCSLGTLAAVAHGISENLIHRAADVHLKERRKLILVPRETPLGLIALKNMVAVTEAGAVVLPAMPAFYTRPQNLDDMVDFVVGRICDQLGVEHGLSRRWGEPTGD</sequence>
<dbReference type="GO" id="GO:0016831">
    <property type="term" value="F:carboxy-lyase activity"/>
    <property type="evidence" value="ECO:0007669"/>
    <property type="project" value="TreeGrafter"/>
</dbReference>
<dbReference type="InterPro" id="IPR003382">
    <property type="entry name" value="Flavoprotein"/>
</dbReference>
<dbReference type="InterPro" id="IPR036551">
    <property type="entry name" value="Flavin_trans-like"/>
</dbReference>
<dbReference type="Pfam" id="PF02441">
    <property type="entry name" value="Flavoprotein"/>
    <property type="match status" value="1"/>
</dbReference>
<evidence type="ECO:0000259" key="8">
    <source>
        <dbReference type="Pfam" id="PF02441"/>
    </source>
</evidence>
<evidence type="ECO:0000313" key="9">
    <source>
        <dbReference type="EMBL" id="VTR94721.1"/>
    </source>
</evidence>
<keyword evidence="9" id="KW-0456">Lyase</keyword>
<keyword evidence="1 7" id="KW-0637">Prenyltransferase</keyword>
<keyword evidence="10" id="KW-1185">Reference proteome</keyword>
<dbReference type="NCBIfam" id="NF004685">
    <property type="entry name" value="PRK06029.1"/>
    <property type="match status" value="1"/>
</dbReference>